<proteinExistence type="predicted"/>
<accession>A0ABR5Z2U5</accession>
<keyword evidence="2" id="KW-1185">Reference proteome</keyword>
<dbReference type="InterPro" id="IPR009267">
    <property type="entry name" value="NTP_transf_6"/>
</dbReference>
<organism evidence="1 2">
    <name type="scientific">Stutzerimonas azotifigens</name>
    <dbReference type="NCBI Taxonomy" id="291995"/>
    <lineage>
        <taxon>Bacteria</taxon>
        <taxon>Pseudomonadati</taxon>
        <taxon>Pseudomonadota</taxon>
        <taxon>Gammaproteobacteria</taxon>
        <taxon>Pseudomonadales</taxon>
        <taxon>Pseudomonadaceae</taxon>
        <taxon>Stutzerimonas</taxon>
    </lineage>
</organism>
<sequence>MPAAARVAACSVDRRAGVALSASGLIDAALTNPINVTLLERLPSLSLPQCVLTAGCLYQAWWNRQAGLPPHWGVKDYDLFYFDHDLSWEAEDRVIRQVAALTADLGVTVEVKNQARVHLWYPQRFGLAYPQLNSSREGVDRYLVACTCVAIDVVSGELYAPFGLNELDHGLLRCNPLTPQPELFAGKAESYRARWPWLTLID</sequence>
<dbReference type="PANTHER" id="PTHR39166">
    <property type="entry name" value="BLL1166 PROTEIN"/>
    <property type="match status" value="1"/>
</dbReference>
<evidence type="ECO:0000313" key="1">
    <source>
        <dbReference type="EMBL" id="MBA1274462.1"/>
    </source>
</evidence>
<protein>
    <submittedName>
        <fullName evidence="1">Nucleotidyltransferase family protein</fullName>
    </submittedName>
</protein>
<comment type="caution">
    <text evidence="1">The sequence shown here is derived from an EMBL/GenBank/DDBJ whole genome shotgun (WGS) entry which is preliminary data.</text>
</comment>
<gene>
    <name evidence="1" type="ORF">G7026_13955</name>
</gene>
<name>A0ABR5Z2U5_9GAMM</name>
<dbReference type="Proteomes" id="UP000786387">
    <property type="component" value="Unassembled WGS sequence"/>
</dbReference>
<dbReference type="PANTHER" id="PTHR39166:SF1">
    <property type="entry name" value="BLL1166 PROTEIN"/>
    <property type="match status" value="1"/>
</dbReference>
<dbReference type="EMBL" id="JAAMRF010000006">
    <property type="protein sequence ID" value="MBA1274462.1"/>
    <property type="molecule type" value="Genomic_DNA"/>
</dbReference>
<dbReference type="Pfam" id="PF06042">
    <property type="entry name" value="NTP_transf_6"/>
    <property type="match status" value="1"/>
</dbReference>
<reference evidence="1 2" key="1">
    <citation type="submission" date="2020-02" db="EMBL/GenBank/DDBJ databases">
        <title>Synteny-based analysis reveals conserved mechanism for high triclosan tolerance in Pseudomonas, as well as instances of horizontal transfer.</title>
        <authorList>
            <person name="Mcfarland A.G."/>
            <person name="Bertucci H.K."/>
            <person name="Litmann E."/>
            <person name="Shen J."/>
            <person name="Huttenhower C."/>
            <person name="Hartmann E.M."/>
        </authorList>
    </citation>
    <scope>NUCLEOTIDE SEQUENCE [LARGE SCALE GENOMIC DNA]</scope>
    <source>
        <strain evidence="1 2">115A1</strain>
    </source>
</reference>
<evidence type="ECO:0000313" key="2">
    <source>
        <dbReference type="Proteomes" id="UP000786387"/>
    </source>
</evidence>